<evidence type="ECO:0008006" key="4">
    <source>
        <dbReference type="Google" id="ProtNLM"/>
    </source>
</evidence>
<keyword evidence="1" id="KW-0732">Signal</keyword>
<keyword evidence="3" id="KW-1185">Reference proteome</keyword>
<reference evidence="3" key="1">
    <citation type="journal article" date="2019" name="Int. J. Syst. Evol. Microbiol.">
        <title>The Global Catalogue of Microorganisms (GCM) 10K type strain sequencing project: providing services to taxonomists for standard genome sequencing and annotation.</title>
        <authorList>
            <consortium name="The Broad Institute Genomics Platform"/>
            <consortium name="The Broad Institute Genome Sequencing Center for Infectious Disease"/>
            <person name="Wu L."/>
            <person name="Ma J."/>
        </authorList>
    </citation>
    <scope>NUCLEOTIDE SEQUENCE [LARGE SCALE GENOMIC DNA]</scope>
    <source>
        <strain evidence="3">JCM 17979</strain>
    </source>
</reference>
<dbReference type="SUPFAM" id="SSF48619">
    <property type="entry name" value="Phospholipase A2, PLA2"/>
    <property type="match status" value="1"/>
</dbReference>
<dbReference type="RefSeq" id="WP_345415612.1">
    <property type="nucleotide sequence ID" value="NZ_BAABHO010000020.1"/>
</dbReference>
<feature type="chain" id="PRO_5046454868" description="Phospholipase A2" evidence="1">
    <location>
        <begin position="25"/>
        <end position="171"/>
    </location>
</feature>
<evidence type="ECO:0000256" key="1">
    <source>
        <dbReference type="SAM" id="SignalP"/>
    </source>
</evidence>
<sequence>MKIALAAVLPALALLLLLTGTGRATVPQEGPEDPASARAVAALTGPDRTAAVLPPAFLAGHRVALVGGRLVDPGGACSSPVALPRAFGDACRAHDLGYDLLRFAAAQGAPLGGWARAAIDRRFGDDLRAACGGAPCRLLAGVVGVVVDLNSWRQGWSVPVVEHGPFVRDAA</sequence>
<gene>
    <name evidence="2" type="ORF">GCM10023200_28270</name>
</gene>
<dbReference type="InterPro" id="IPR036444">
    <property type="entry name" value="PLipase_A2_dom_sf"/>
</dbReference>
<dbReference type="Gene3D" id="1.20.90.10">
    <property type="entry name" value="Phospholipase A2 domain"/>
    <property type="match status" value="1"/>
</dbReference>
<dbReference type="Proteomes" id="UP001500928">
    <property type="component" value="Unassembled WGS sequence"/>
</dbReference>
<evidence type="ECO:0000313" key="3">
    <source>
        <dbReference type="Proteomes" id="UP001500928"/>
    </source>
</evidence>
<comment type="caution">
    <text evidence="2">The sequence shown here is derived from an EMBL/GenBank/DDBJ whole genome shotgun (WGS) entry which is preliminary data.</text>
</comment>
<dbReference type="EMBL" id="BAABHO010000020">
    <property type="protein sequence ID" value="GAA4791405.1"/>
    <property type="molecule type" value="Genomic_DNA"/>
</dbReference>
<feature type="signal peptide" evidence="1">
    <location>
        <begin position="1"/>
        <end position="24"/>
    </location>
</feature>
<name>A0ABP9B8C3_9PSEU</name>
<evidence type="ECO:0000313" key="2">
    <source>
        <dbReference type="EMBL" id="GAA4791405.1"/>
    </source>
</evidence>
<proteinExistence type="predicted"/>
<protein>
    <recommendedName>
        <fullName evidence="4">Phospholipase A2</fullName>
    </recommendedName>
</protein>
<accession>A0ABP9B8C3</accession>
<organism evidence="2 3">
    <name type="scientific">Actinomycetospora chlora</name>
    <dbReference type="NCBI Taxonomy" id="663608"/>
    <lineage>
        <taxon>Bacteria</taxon>
        <taxon>Bacillati</taxon>
        <taxon>Actinomycetota</taxon>
        <taxon>Actinomycetes</taxon>
        <taxon>Pseudonocardiales</taxon>
        <taxon>Pseudonocardiaceae</taxon>
        <taxon>Actinomycetospora</taxon>
    </lineage>
</organism>